<evidence type="ECO:0000313" key="6">
    <source>
        <dbReference type="Proteomes" id="UP000693892"/>
    </source>
</evidence>
<dbReference type="AlphaFoldDB" id="A0A916JYQ6"/>
<organism evidence="5 6">
    <name type="scientific">Leucobacter soli</name>
    <dbReference type="NCBI Taxonomy" id="2812850"/>
    <lineage>
        <taxon>Bacteria</taxon>
        <taxon>Bacillati</taxon>
        <taxon>Actinomycetota</taxon>
        <taxon>Actinomycetes</taxon>
        <taxon>Micrococcales</taxon>
        <taxon>Microbacteriaceae</taxon>
        <taxon>Leucobacter</taxon>
    </lineage>
</organism>
<keyword evidence="1" id="KW-0805">Transcription regulation</keyword>
<dbReference type="GO" id="GO:0003677">
    <property type="term" value="F:DNA binding"/>
    <property type="evidence" value="ECO:0007669"/>
    <property type="project" value="UniProtKB-KW"/>
</dbReference>
<name>A0A916JYQ6_9MICO</name>
<protein>
    <recommendedName>
        <fullName evidence="4">HTH gntR-type domain-containing protein</fullName>
    </recommendedName>
</protein>
<dbReference type="InterPro" id="IPR000524">
    <property type="entry name" value="Tscrpt_reg_HTH_GntR"/>
</dbReference>
<comment type="caution">
    <text evidence="5">The sequence shown here is derived from an EMBL/GenBank/DDBJ whole genome shotgun (WGS) entry which is preliminary data.</text>
</comment>
<sequence length="139" mass="14594">MPYADPMSGTPARQHDQDPLALFAIDASAPTPPFRQLHEQVVSAVADGRLLPGTRLPTVRALAAHLGLAVNTVAGAYRSLEAAGVVEGRGRAGTFVRLGDDPVEARAREIALRAATEFRGLGIARDRALILLGDAYDAG</sequence>
<dbReference type="SMART" id="SM00345">
    <property type="entry name" value="HTH_GNTR"/>
    <property type="match status" value="1"/>
</dbReference>
<dbReference type="Proteomes" id="UP000693892">
    <property type="component" value="Unassembled WGS sequence"/>
</dbReference>
<dbReference type="EMBL" id="CAJVAP010000020">
    <property type="protein sequence ID" value="CAG7614599.1"/>
    <property type="molecule type" value="Genomic_DNA"/>
</dbReference>
<evidence type="ECO:0000256" key="2">
    <source>
        <dbReference type="ARBA" id="ARBA00023125"/>
    </source>
</evidence>
<evidence type="ECO:0000259" key="4">
    <source>
        <dbReference type="PROSITE" id="PS50949"/>
    </source>
</evidence>
<evidence type="ECO:0000256" key="3">
    <source>
        <dbReference type="ARBA" id="ARBA00023163"/>
    </source>
</evidence>
<dbReference type="PANTHER" id="PTHR38445">
    <property type="entry name" value="HTH-TYPE TRANSCRIPTIONAL REPRESSOR YTRA"/>
    <property type="match status" value="1"/>
</dbReference>
<feature type="domain" description="HTH gntR-type" evidence="4">
    <location>
        <begin position="31"/>
        <end position="99"/>
    </location>
</feature>
<dbReference type="CDD" id="cd07377">
    <property type="entry name" value="WHTH_GntR"/>
    <property type="match status" value="1"/>
</dbReference>
<dbReference type="PANTHER" id="PTHR38445:SF9">
    <property type="entry name" value="HTH-TYPE TRANSCRIPTIONAL REPRESSOR YTRA"/>
    <property type="match status" value="1"/>
</dbReference>
<dbReference type="Pfam" id="PF00392">
    <property type="entry name" value="GntR"/>
    <property type="match status" value="1"/>
</dbReference>
<dbReference type="GO" id="GO:0003700">
    <property type="term" value="F:DNA-binding transcription factor activity"/>
    <property type="evidence" value="ECO:0007669"/>
    <property type="project" value="InterPro"/>
</dbReference>
<keyword evidence="3" id="KW-0804">Transcription</keyword>
<keyword evidence="6" id="KW-1185">Reference proteome</keyword>
<accession>A0A916JYQ6</accession>
<reference evidence="5" key="1">
    <citation type="submission" date="2021-06" db="EMBL/GenBank/DDBJ databases">
        <authorList>
            <person name="Criscuolo A."/>
        </authorList>
    </citation>
    <scope>NUCLEOTIDE SEQUENCE</scope>
    <source>
        <strain evidence="5">CIP111803</strain>
    </source>
</reference>
<evidence type="ECO:0000256" key="1">
    <source>
        <dbReference type="ARBA" id="ARBA00023015"/>
    </source>
</evidence>
<gene>
    <name evidence="5" type="ORF">LEUCIP111803_01797</name>
</gene>
<proteinExistence type="predicted"/>
<keyword evidence="2" id="KW-0238">DNA-binding</keyword>
<dbReference type="PROSITE" id="PS50949">
    <property type="entry name" value="HTH_GNTR"/>
    <property type="match status" value="1"/>
</dbReference>
<evidence type="ECO:0000313" key="5">
    <source>
        <dbReference type="EMBL" id="CAG7614599.1"/>
    </source>
</evidence>